<reference evidence="1" key="1">
    <citation type="journal article" date="2015" name="Nature">
        <title>Complex archaea that bridge the gap between prokaryotes and eukaryotes.</title>
        <authorList>
            <person name="Spang A."/>
            <person name="Saw J.H."/>
            <person name="Jorgensen S.L."/>
            <person name="Zaremba-Niedzwiedzka K."/>
            <person name="Martijn J."/>
            <person name="Lind A.E."/>
            <person name="van Eijk R."/>
            <person name="Schleper C."/>
            <person name="Guy L."/>
            <person name="Ettema T.J."/>
        </authorList>
    </citation>
    <scope>NUCLEOTIDE SEQUENCE</scope>
</reference>
<accession>A0A0F8VGS7</accession>
<dbReference type="EMBL" id="LAZR01070240">
    <property type="protein sequence ID" value="KKK43572.1"/>
    <property type="molecule type" value="Genomic_DNA"/>
</dbReference>
<evidence type="ECO:0000313" key="1">
    <source>
        <dbReference type="EMBL" id="KKK43572.1"/>
    </source>
</evidence>
<feature type="non-terminal residue" evidence="1">
    <location>
        <position position="1"/>
    </location>
</feature>
<protein>
    <submittedName>
        <fullName evidence="1">Uncharacterized protein</fullName>
    </submittedName>
</protein>
<name>A0A0F8VGS7_9ZZZZ</name>
<sequence>ELEAAEAINKLFADTSVGVQETRSSLDSIRGEISVLIESLDCDIEPED</sequence>
<dbReference type="AlphaFoldDB" id="A0A0F8VGS7"/>
<gene>
    <name evidence="1" type="ORF">LCGC14_3168220</name>
</gene>
<organism evidence="1">
    <name type="scientific">marine sediment metagenome</name>
    <dbReference type="NCBI Taxonomy" id="412755"/>
    <lineage>
        <taxon>unclassified sequences</taxon>
        <taxon>metagenomes</taxon>
        <taxon>ecological metagenomes</taxon>
    </lineage>
</organism>
<comment type="caution">
    <text evidence="1">The sequence shown here is derived from an EMBL/GenBank/DDBJ whole genome shotgun (WGS) entry which is preliminary data.</text>
</comment>
<proteinExistence type="predicted"/>